<proteinExistence type="predicted"/>
<feature type="compositionally biased region" description="Acidic residues" evidence="1">
    <location>
        <begin position="465"/>
        <end position="486"/>
    </location>
</feature>
<gene>
    <name evidence="2" type="ORF">CPB83DRAFT_902501</name>
</gene>
<feature type="compositionally biased region" description="Basic and acidic residues" evidence="1">
    <location>
        <begin position="417"/>
        <end position="426"/>
    </location>
</feature>
<organism evidence="2 3">
    <name type="scientific">Crepidotus variabilis</name>
    <dbReference type="NCBI Taxonomy" id="179855"/>
    <lineage>
        <taxon>Eukaryota</taxon>
        <taxon>Fungi</taxon>
        <taxon>Dikarya</taxon>
        <taxon>Basidiomycota</taxon>
        <taxon>Agaricomycotina</taxon>
        <taxon>Agaricomycetes</taxon>
        <taxon>Agaricomycetidae</taxon>
        <taxon>Agaricales</taxon>
        <taxon>Agaricineae</taxon>
        <taxon>Crepidotaceae</taxon>
        <taxon>Crepidotus</taxon>
    </lineage>
</organism>
<keyword evidence="3" id="KW-1185">Reference proteome</keyword>
<feature type="compositionally biased region" description="Basic residues" evidence="1">
    <location>
        <begin position="526"/>
        <end position="536"/>
    </location>
</feature>
<dbReference type="AlphaFoldDB" id="A0A9P6JUT7"/>
<evidence type="ECO:0000313" key="3">
    <source>
        <dbReference type="Proteomes" id="UP000807306"/>
    </source>
</evidence>
<feature type="compositionally biased region" description="Low complexity" evidence="1">
    <location>
        <begin position="560"/>
        <end position="582"/>
    </location>
</feature>
<dbReference type="OrthoDB" id="2681654at2759"/>
<sequence length="682" mass="76102">MALRRNGTPLINAPLPSLEASNQSQIDDLVQRNRTLEHTIQTLSAQTTTESLRSKSAIEAIQLEHDAQKLKWKEALEDVLGSYRIVQRRLELEVERERTGKIKEMEEVRRERKERSKREFKLRLWIMDGEEMRQRIEDTEAELEDTKEQWEEKEAELAAKYREMKEKASKIQKELKGKDAELSTLREKHANLSASHSTFESKLQRLQLNLDLSTTKNETLNQDLLEEKKRTSELTRQLEHWQSLDNKDGEEVEGLRKKNDALARTKEQLEKKIAELEEEREKGDVDGARIAVLEKELKKEKGRVEKMKIVTQSWKEEAKTHETAAAEASATIKQHTSELEELKKSNERLEKRITKLKDDLEVERARVAPSVGRYTPPAADPTSRISSEGLEVLDAPPPATGASKKPSVAETAAIDPATKRVEKDAKSAAPAPAKRTRQVARKSTGGKPPPLRAAARKEAAKAREEEEEIDGVEEIDDPREESDAEGEQPKKGKAKAKEKPKSTSNANSRKRKASEDDEEEGEGPKKKSKPASKKRKAASDDEVEVIDQPPTKPKSKSKPKPASTTTKPKPASRAASKAPSRAGSVKPGAGAKGKQKADATVEEEAEEEDDEATRKKKKRKINIFGPGPGDKGAVNILSQFNASTLDIPTVLSPIRQDDVVPARSGSTLGSLASYAKRSFMGR</sequence>
<name>A0A9P6JUT7_9AGAR</name>
<accession>A0A9P6JUT7</accession>
<dbReference type="Proteomes" id="UP000807306">
    <property type="component" value="Unassembled WGS sequence"/>
</dbReference>
<feature type="compositionally biased region" description="Basic and acidic residues" evidence="1">
    <location>
        <begin position="455"/>
        <end position="464"/>
    </location>
</feature>
<evidence type="ECO:0000313" key="2">
    <source>
        <dbReference type="EMBL" id="KAF9533791.1"/>
    </source>
</evidence>
<dbReference type="EMBL" id="MU157827">
    <property type="protein sequence ID" value="KAF9533791.1"/>
    <property type="molecule type" value="Genomic_DNA"/>
</dbReference>
<comment type="caution">
    <text evidence="2">The sequence shown here is derived from an EMBL/GenBank/DDBJ whole genome shotgun (WGS) entry which is preliminary data.</text>
</comment>
<reference evidence="2" key="1">
    <citation type="submission" date="2020-11" db="EMBL/GenBank/DDBJ databases">
        <authorList>
            <consortium name="DOE Joint Genome Institute"/>
            <person name="Ahrendt S."/>
            <person name="Riley R."/>
            <person name="Andreopoulos W."/>
            <person name="Labutti K."/>
            <person name="Pangilinan J."/>
            <person name="Ruiz-Duenas F.J."/>
            <person name="Barrasa J.M."/>
            <person name="Sanchez-Garcia M."/>
            <person name="Camarero S."/>
            <person name="Miyauchi S."/>
            <person name="Serrano A."/>
            <person name="Linde D."/>
            <person name="Babiker R."/>
            <person name="Drula E."/>
            <person name="Ayuso-Fernandez I."/>
            <person name="Pacheco R."/>
            <person name="Padilla G."/>
            <person name="Ferreira P."/>
            <person name="Barriuso J."/>
            <person name="Kellner H."/>
            <person name="Castanera R."/>
            <person name="Alfaro M."/>
            <person name="Ramirez L."/>
            <person name="Pisabarro A.G."/>
            <person name="Kuo A."/>
            <person name="Tritt A."/>
            <person name="Lipzen A."/>
            <person name="He G."/>
            <person name="Yan M."/>
            <person name="Ng V."/>
            <person name="Cullen D."/>
            <person name="Martin F."/>
            <person name="Rosso M.-N."/>
            <person name="Henrissat B."/>
            <person name="Hibbett D."/>
            <person name="Martinez A.T."/>
            <person name="Grigoriev I.V."/>
        </authorList>
    </citation>
    <scope>NUCLEOTIDE SEQUENCE</scope>
    <source>
        <strain evidence="2">CBS 506.95</strain>
    </source>
</reference>
<feature type="compositionally biased region" description="Acidic residues" evidence="1">
    <location>
        <begin position="600"/>
        <end position="611"/>
    </location>
</feature>
<protein>
    <submittedName>
        <fullName evidence="2">Uncharacterized protein</fullName>
    </submittedName>
</protein>
<feature type="compositionally biased region" description="Basic and acidic residues" evidence="1">
    <location>
        <begin position="487"/>
        <end position="501"/>
    </location>
</feature>
<evidence type="ECO:0000256" key="1">
    <source>
        <dbReference type="SAM" id="MobiDB-lite"/>
    </source>
</evidence>
<feature type="region of interest" description="Disordered" evidence="1">
    <location>
        <begin position="364"/>
        <end position="633"/>
    </location>
</feature>